<proteinExistence type="predicted"/>
<reference evidence="8 9" key="1">
    <citation type="journal article" date="2024" name="IMA Fungus">
        <title>Apiospora arundinis, a panoply of carbohydrate-active enzymes and secondary metabolites.</title>
        <authorList>
            <person name="Sorensen T."/>
            <person name="Petersen C."/>
            <person name="Muurmann A.T."/>
            <person name="Christiansen J.V."/>
            <person name="Brundto M.L."/>
            <person name="Overgaard C.K."/>
            <person name="Boysen A.T."/>
            <person name="Wollenberg R.D."/>
            <person name="Larsen T.O."/>
            <person name="Sorensen J.L."/>
            <person name="Nielsen K.L."/>
            <person name="Sondergaard T.E."/>
        </authorList>
    </citation>
    <scope>NUCLEOTIDE SEQUENCE [LARGE SCALE GENOMIC DNA]</scope>
    <source>
        <strain evidence="8 9">AAU 773</strain>
    </source>
</reference>
<dbReference type="InterPro" id="IPR011701">
    <property type="entry name" value="MFS"/>
</dbReference>
<feature type="region of interest" description="Disordered" evidence="5">
    <location>
        <begin position="28"/>
        <end position="47"/>
    </location>
</feature>
<feature type="transmembrane region" description="Helical" evidence="6">
    <location>
        <begin position="118"/>
        <end position="138"/>
    </location>
</feature>
<dbReference type="Gene3D" id="1.20.1250.20">
    <property type="entry name" value="MFS general substrate transporter like domains"/>
    <property type="match status" value="2"/>
</dbReference>
<feature type="transmembrane region" description="Helical" evidence="6">
    <location>
        <begin position="320"/>
        <end position="337"/>
    </location>
</feature>
<dbReference type="PROSITE" id="PS50850">
    <property type="entry name" value="MFS"/>
    <property type="match status" value="1"/>
</dbReference>
<evidence type="ECO:0000313" key="9">
    <source>
        <dbReference type="Proteomes" id="UP001390339"/>
    </source>
</evidence>
<keyword evidence="2 6" id="KW-0812">Transmembrane</keyword>
<comment type="caution">
    <text evidence="8">The sequence shown here is derived from an EMBL/GenBank/DDBJ whole genome shotgun (WGS) entry which is preliminary data.</text>
</comment>
<comment type="subcellular location">
    <subcellularLocation>
        <location evidence="1">Membrane</location>
        <topology evidence="1">Multi-pass membrane protein</topology>
    </subcellularLocation>
</comment>
<evidence type="ECO:0000256" key="3">
    <source>
        <dbReference type="ARBA" id="ARBA00022989"/>
    </source>
</evidence>
<gene>
    <name evidence="8" type="ORF">PGQ11_015583</name>
</gene>
<feature type="transmembrane region" description="Helical" evidence="6">
    <location>
        <begin position="209"/>
        <end position="231"/>
    </location>
</feature>
<accession>A0ABR2HMD7</accession>
<feature type="transmembrane region" description="Helical" evidence="6">
    <location>
        <begin position="291"/>
        <end position="314"/>
    </location>
</feature>
<dbReference type="Proteomes" id="UP001390339">
    <property type="component" value="Unassembled WGS sequence"/>
</dbReference>
<feature type="transmembrane region" description="Helical" evidence="6">
    <location>
        <begin position="150"/>
        <end position="167"/>
    </location>
</feature>
<evidence type="ECO:0000256" key="6">
    <source>
        <dbReference type="SAM" id="Phobius"/>
    </source>
</evidence>
<feature type="transmembrane region" description="Helical" evidence="6">
    <location>
        <begin position="449"/>
        <end position="475"/>
    </location>
</feature>
<evidence type="ECO:0000256" key="1">
    <source>
        <dbReference type="ARBA" id="ARBA00004141"/>
    </source>
</evidence>
<feature type="domain" description="Major facilitator superfamily (MFS) profile" evidence="7">
    <location>
        <begin position="85"/>
        <end position="586"/>
    </location>
</feature>
<keyword evidence="3 6" id="KW-1133">Transmembrane helix</keyword>
<dbReference type="PANTHER" id="PTHR23501:SF55">
    <property type="entry name" value="SIDEROPHORE IRON TRANSPORTER, PUTATIVE (AFU_ORTHOLOGUE AFUA_3G03440)-RELATED"/>
    <property type="match status" value="1"/>
</dbReference>
<evidence type="ECO:0000259" key="7">
    <source>
        <dbReference type="PROSITE" id="PS50850"/>
    </source>
</evidence>
<name>A0ABR2HMD7_9PEZI</name>
<evidence type="ECO:0000256" key="5">
    <source>
        <dbReference type="SAM" id="MobiDB-lite"/>
    </source>
</evidence>
<feature type="transmembrane region" description="Helical" evidence="6">
    <location>
        <begin position="237"/>
        <end position="258"/>
    </location>
</feature>
<feature type="transmembrane region" description="Helical" evidence="6">
    <location>
        <begin position="487"/>
        <end position="510"/>
    </location>
</feature>
<dbReference type="InterPro" id="IPR020846">
    <property type="entry name" value="MFS_dom"/>
</dbReference>
<dbReference type="SUPFAM" id="SSF103473">
    <property type="entry name" value="MFS general substrate transporter"/>
    <property type="match status" value="1"/>
</dbReference>
<sequence>MPNEMEDANSRRPLIPAEGSVPIHVYGSTSPKDQANVSISETDDNNSTMAGLRDDIENEDDFAQAGVQQADAINLVWTRSTLIVAYFFIFLCSFASALQWQIISNLTPYVTSEFSSHSLIPTIGIVASILSGVLKLPISKVIDAWGRPQGLAAVVVLATIGLILMAACTNIKTYAAAQVFYQIGLSGFSYILSIIIADTSSLKNRALAFAFSTSPSLITTFIGPPIAGWFYEQSSWRWAFGFSSISFLLLSLPILVVLMRNARKAAKLGVLPTSPDVKIAPKSFGYYLEEFDVTGVILLAMGLSMIFVPFSLGIKSSNRSSLVLVAMGFATLFAFAVHEKYQAKKPIIPFGLLFSRNTGGSCLLMIVLFVSYFSWDSYYSSYLQVVHGLNIAEAGYIDHIYGLGSCLWAAVVGYLIRVTDRYKWLAWAGLPFHILGGVAMIAFRRPDSSVSLLVLCQVMITVGGSTLVVVGQMAVMAVCTHAELASVMAILSLASYIGSAGGNALSGAIWNSTLPNALARLLPDFSAEELALLCSDMKRQLSYPMGSPVRDAIITAYDQAQVKMCLTGTAFALLQIVAVMMWRDVRVSQTTQVKGKVI</sequence>
<organism evidence="8 9">
    <name type="scientific">Apiospora arundinis</name>
    <dbReference type="NCBI Taxonomy" id="335852"/>
    <lineage>
        <taxon>Eukaryota</taxon>
        <taxon>Fungi</taxon>
        <taxon>Dikarya</taxon>
        <taxon>Ascomycota</taxon>
        <taxon>Pezizomycotina</taxon>
        <taxon>Sordariomycetes</taxon>
        <taxon>Xylariomycetidae</taxon>
        <taxon>Amphisphaeriales</taxon>
        <taxon>Apiosporaceae</taxon>
        <taxon>Apiospora</taxon>
    </lineage>
</organism>
<protein>
    <submittedName>
        <fullName evidence="8">MFS general substrate transporter</fullName>
    </submittedName>
</protein>
<feature type="region of interest" description="Disordered" evidence="5">
    <location>
        <begin position="1"/>
        <end position="21"/>
    </location>
</feature>
<evidence type="ECO:0000256" key="4">
    <source>
        <dbReference type="ARBA" id="ARBA00023136"/>
    </source>
</evidence>
<dbReference type="EMBL" id="JAPCWZ010000010">
    <property type="protein sequence ID" value="KAK8849103.1"/>
    <property type="molecule type" value="Genomic_DNA"/>
</dbReference>
<evidence type="ECO:0000256" key="2">
    <source>
        <dbReference type="ARBA" id="ARBA00022692"/>
    </source>
</evidence>
<feature type="transmembrane region" description="Helical" evidence="6">
    <location>
        <begin position="424"/>
        <end position="443"/>
    </location>
</feature>
<feature type="transmembrane region" description="Helical" evidence="6">
    <location>
        <begin position="179"/>
        <end position="197"/>
    </location>
</feature>
<feature type="transmembrane region" description="Helical" evidence="6">
    <location>
        <begin position="358"/>
        <end position="375"/>
    </location>
</feature>
<evidence type="ECO:0000313" key="8">
    <source>
        <dbReference type="EMBL" id="KAK8849103.1"/>
    </source>
</evidence>
<feature type="transmembrane region" description="Helical" evidence="6">
    <location>
        <begin position="83"/>
        <end position="103"/>
    </location>
</feature>
<feature type="transmembrane region" description="Helical" evidence="6">
    <location>
        <begin position="395"/>
        <end position="417"/>
    </location>
</feature>
<dbReference type="InterPro" id="IPR036259">
    <property type="entry name" value="MFS_trans_sf"/>
</dbReference>
<keyword evidence="4 6" id="KW-0472">Membrane</keyword>
<dbReference type="PANTHER" id="PTHR23501">
    <property type="entry name" value="MAJOR FACILITATOR SUPERFAMILY"/>
    <property type="match status" value="1"/>
</dbReference>
<feature type="transmembrane region" description="Helical" evidence="6">
    <location>
        <begin position="560"/>
        <end position="582"/>
    </location>
</feature>
<dbReference type="Pfam" id="PF07690">
    <property type="entry name" value="MFS_1"/>
    <property type="match status" value="2"/>
</dbReference>
<keyword evidence="9" id="KW-1185">Reference proteome</keyword>